<feature type="region of interest" description="Disordered" evidence="1">
    <location>
        <begin position="78"/>
        <end position="100"/>
    </location>
</feature>
<comment type="caution">
    <text evidence="2">The sequence shown here is derived from an EMBL/GenBank/DDBJ whole genome shotgun (WGS) entry which is preliminary data.</text>
</comment>
<evidence type="ECO:0000313" key="3">
    <source>
        <dbReference type="Proteomes" id="UP001215598"/>
    </source>
</evidence>
<feature type="compositionally biased region" description="Pro residues" evidence="1">
    <location>
        <begin position="332"/>
        <end position="346"/>
    </location>
</feature>
<accession>A0AAD7J103</accession>
<name>A0AAD7J103_9AGAR</name>
<dbReference type="Proteomes" id="UP001215598">
    <property type="component" value="Unassembled WGS sequence"/>
</dbReference>
<feature type="region of interest" description="Disordered" evidence="1">
    <location>
        <begin position="167"/>
        <end position="217"/>
    </location>
</feature>
<feature type="compositionally biased region" description="Low complexity" evidence="1">
    <location>
        <begin position="1"/>
        <end position="11"/>
    </location>
</feature>
<reference evidence="2" key="1">
    <citation type="submission" date="2023-03" db="EMBL/GenBank/DDBJ databases">
        <title>Massive genome expansion in bonnet fungi (Mycena s.s.) driven by repeated elements and novel gene families across ecological guilds.</title>
        <authorList>
            <consortium name="Lawrence Berkeley National Laboratory"/>
            <person name="Harder C.B."/>
            <person name="Miyauchi S."/>
            <person name="Viragh M."/>
            <person name="Kuo A."/>
            <person name="Thoen E."/>
            <person name="Andreopoulos B."/>
            <person name="Lu D."/>
            <person name="Skrede I."/>
            <person name="Drula E."/>
            <person name="Henrissat B."/>
            <person name="Morin E."/>
            <person name="Kohler A."/>
            <person name="Barry K."/>
            <person name="LaButti K."/>
            <person name="Morin E."/>
            <person name="Salamov A."/>
            <person name="Lipzen A."/>
            <person name="Mereny Z."/>
            <person name="Hegedus B."/>
            <person name="Baldrian P."/>
            <person name="Stursova M."/>
            <person name="Weitz H."/>
            <person name="Taylor A."/>
            <person name="Grigoriev I.V."/>
            <person name="Nagy L.G."/>
            <person name="Martin F."/>
            <person name="Kauserud H."/>
        </authorList>
    </citation>
    <scope>NUCLEOTIDE SEQUENCE</scope>
    <source>
        <strain evidence="2">CBHHK182m</strain>
    </source>
</reference>
<keyword evidence="3" id="KW-1185">Reference proteome</keyword>
<sequence>MLSPRRSTSQSRRTRYPESRLQAGSPGHTADDQIRGRTRALLSTAYVHDDEQANRANATASPWANEDVSIRPALADAPPARADAHPHPATLPSLPLSPPPPDLKTKLEDAKTYLNPMHRLCFILALCLQHELLEDCVGAGEDAVRKRGEVRPRPSYRDRDAVLLISDSSTDSTSSPSPSHISQHPPNADTPRTVQTRRPHANVSDALPHSADTSIPPQWPVPNVCGVPLQVASPPIYARQAHTARARAQPRRHPQCQIALEDLSVLVLVSSDSHLPTRVSATITSTIDQRSEPRGPTSNTSARRQPAHRPDLTEPGVLPTANAANDTIHGVHPPPRPSATPAPQERPPAHTTPRRPSHHPVQTPRHPQRGLCTRRRRRPTRLEDPGARTAAADMADHLDSTDAEPTSPQLDEAHRVV</sequence>
<gene>
    <name evidence="2" type="ORF">B0H16DRAFT_1459922</name>
</gene>
<feature type="region of interest" description="Disordered" evidence="1">
    <location>
        <begin position="280"/>
        <end position="417"/>
    </location>
</feature>
<evidence type="ECO:0000256" key="1">
    <source>
        <dbReference type="SAM" id="MobiDB-lite"/>
    </source>
</evidence>
<feature type="compositionally biased region" description="Basic residues" evidence="1">
    <location>
        <begin position="366"/>
        <end position="379"/>
    </location>
</feature>
<feature type="compositionally biased region" description="Low complexity" evidence="1">
    <location>
        <begin position="78"/>
        <end position="94"/>
    </location>
</feature>
<dbReference type="AlphaFoldDB" id="A0AAD7J103"/>
<feature type="region of interest" description="Disordered" evidence="1">
    <location>
        <begin position="45"/>
        <end position="64"/>
    </location>
</feature>
<evidence type="ECO:0000313" key="2">
    <source>
        <dbReference type="EMBL" id="KAJ7752326.1"/>
    </source>
</evidence>
<feature type="region of interest" description="Disordered" evidence="1">
    <location>
        <begin position="1"/>
        <end position="37"/>
    </location>
</feature>
<dbReference type="EMBL" id="JARKIB010000059">
    <property type="protein sequence ID" value="KAJ7752326.1"/>
    <property type="molecule type" value="Genomic_DNA"/>
</dbReference>
<protein>
    <submittedName>
        <fullName evidence="2">Uncharacterized protein</fullName>
    </submittedName>
</protein>
<organism evidence="2 3">
    <name type="scientific">Mycena metata</name>
    <dbReference type="NCBI Taxonomy" id="1033252"/>
    <lineage>
        <taxon>Eukaryota</taxon>
        <taxon>Fungi</taxon>
        <taxon>Dikarya</taxon>
        <taxon>Basidiomycota</taxon>
        <taxon>Agaricomycotina</taxon>
        <taxon>Agaricomycetes</taxon>
        <taxon>Agaricomycetidae</taxon>
        <taxon>Agaricales</taxon>
        <taxon>Marasmiineae</taxon>
        <taxon>Mycenaceae</taxon>
        <taxon>Mycena</taxon>
    </lineage>
</organism>
<feature type="compositionally biased region" description="Low complexity" evidence="1">
    <location>
        <begin position="167"/>
        <end position="186"/>
    </location>
</feature>
<proteinExistence type="predicted"/>